<dbReference type="InterPro" id="IPR000182">
    <property type="entry name" value="GNAT_dom"/>
</dbReference>
<sequence length="169" mass="19045">MTNYPSTEIIPATIDDVPVILDFIKGLAEYEKLSHQVVATEDLLRTHLFGASPKAEVILAYYQKSAADPRVPVGFALFIHNFSTFLGRPGLYLEDLFVLSEYRGLGLGKKLLTQLAVIAKERECGRYEWVVLDWNTPSREFYAKLGAKSHPEWIIQRVEGKSLDDLAAM</sequence>
<feature type="domain" description="N-acetyltransferase" evidence="4">
    <location>
        <begin position="7"/>
        <end position="164"/>
    </location>
</feature>
<dbReference type="AlphaFoldDB" id="A0A163KBM5"/>
<reference evidence="5" key="1">
    <citation type="submission" date="2016-04" db="EMBL/GenBank/DDBJ databases">
        <authorList>
            <person name="Evans L.H."/>
            <person name="Alamgir A."/>
            <person name="Owens N."/>
            <person name="Weber N.D."/>
            <person name="Virtaneva K."/>
            <person name="Barbian K."/>
            <person name="Babar A."/>
            <person name="Rosenke K."/>
        </authorList>
    </citation>
    <scope>NUCLEOTIDE SEQUENCE [LARGE SCALE GENOMIC DNA]</scope>
    <source>
        <strain evidence="5">CBS 101.48</strain>
    </source>
</reference>
<organism evidence="5">
    <name type="scientific">Absidia glauca</name>
    <name type="common">Pin mould</name>
    <dbReference type="NCBI Taxonomy" id="4829"/>
    <lineage>
        <taxon>Eukaryota</taxon>
        <taxon>Fungi</taxon>
        <taxon>Fungi incertae sedis</taxon>
        <taxon>Mucoromycota</taxon>
        <taxon>Mucoromycotina</taxon>
        <taxon>Mucoromycetes</taxon>
        <taxon>Mucorales</taxon>
        <taxon>Cunninghamellaceae</taxon>
        <taxon>Absidia</taxon>
    </lineage>
</organism>
<evidence type="ECO:0000256" key="2">
    <source>
        <dbReference type="ARBA" id="ARBA00022679"/>
    </source>
</evidence>
<proteinExistence type="inferred from homology"/>
<dbReference type="Pfam" id="PF00583">
    <property type="entry name" value="Acetyltransf_1"/>
    <property type="match status" value="1"/>
</dbReference>
<protein>
    <recommendedName>
        <fullName evidence="4">N-acetyltransferase domain-containing protein</fullName>
    </recommendedName>
</protein>
<keyword evidence="2" id="KW-0808">Transferase</keyword>
<dbReference type="OMA" id="QSEWVRY"/>
<dbReference type="STRING" id="4829.A0A163KBM5"/>
<dbReference type="InterPro" id="IPR016181">
    <property type="entry name" value="Acyl_CoA_acyltransferase"/>
</dbReference>
<dbReference type="OrthoDB" id="7305308at2759"/>
<dbReference type="InterPro" id="IPR051016">
    <property type="entry name" value="Diverse_Substrate_AcTransf"/>
</dbReference>
<gene>
    <name evidence="5" type="primary">ABSGL_15526.1 scaffold 17607</name>
</gene>
<dbReference type="FunCoup" id="A0A163KBM5">
    <property type="interactions" value="97"/>
</dbReference>
<dbReference type="GO" id="GO:0008080">
    <property type="term" value="F:N-acetyltransferase activity"/>
    <property type="evidence" value="ECO:0007669"/>
    <property type="project" value="UniProtKB-ARBA"/>
</dbReference>
<keyword evidence="6" id="KW-1185">Reference proteome</keyword>
<dbReference type="FunFam" id="3.40.630.30:FF:000064">
    <property type="entry name" value="GNAT family acetyltransferase"/>
    <property type="match status" value="1"/>
</dbReference>
<dbReference type="Proteomes" id="UP000078561">
    <property type="component" value="Unassembled WGS sequence"/>
</dbReference>
<dbReference type="EMBL" id="LT555210">
    <property type="protein sequence ID" value="SAM09817.1"/>
    <property type="molecule type" value="Genomic_DNA"/>
</dbReference>
<dbReference type="InParanoid" id="A0A163KBM5"/>
<evidence type="ECO:0000256" key="1">
    <source>
        <dbReference type="ARBA" id="ARBA00008694"/>
    </source>
</evidence>
<keyword evidence="3" id="KW-0012">Acyltransferase</keyword>
<comment type="similarity">
    <text evidence="1">Belongs to the acetyltransferase family.</text>
</comment>
<dbReference type="PANTHER" id="PTHR10545:SF29">
    <property type="entry name" value="GH14572P-RELATED"/>
    <property type="match status" value="1"/>
</dbReference>
<evidence type="ECO:0000256" key="3">
    <source>
        <dbReference type="ARBA" id="ARBA00023315"/>
    </source>
</evidence>
<evidence type="ECO:0000313" key="5">
    <source>
        <dbReference type="EMBL" id="SAM09817.1"/>
    </source>
</evidence>
<accession>A0A163KBM5</accession>
<dbReference type="SUPFAM" id="SSF55729">
    <property type="entry name" value="Acyl-CoA N-acyltransferases (Nat)"/>
    <property type="match status" value="1"/>
</dbReference>
<dbReference type="CDD" id="cd04301">
    <property type="entry name" value="NAT_SF"/>
    <property type="match status" value="1"/>
</dbReference>
<dbReference type="PROSITE" id="PS51186">
    <property type="entry name" value="GNAT"/>
    <property type="match status" value="1"/>
</dbReference>
<evidence type="ECO:0000313" key="6">
    <source>
        <dbReference type="Proteomes" id="UP000078561"/>
    </source>
</evidence>
<dbReference type="Gene3D" id="3.40.630.30">
    <property type="match status" value="1"/>
</dbReference>
<evidence type="ECO:0000259" key="4">
    <source>
        <dbReference type="PROSITE" id="PS51186"/>
    </source>
</evidence>
<dbReference type="PANTHER" id="PTHR10545">
    <property type="entry name" value="DIAMINE N-ACETYLTRANSFERASE"/>
    <property type="match status" value="1"/>
</dbReference>
<name>A0A163KBM5_ABSGL</name>